<accession>A0AAW7Y430</accession>
<feature type="binding site" evidence="4">
    <location>
        <position position="228"/>
    </location>
    <ligand>
        <name>pyruvate</name>
        <dbReference type="ChEBI" id="CHEBI:15361"/>
    </ligand>
</feature>
<dbReference type="Pfam" id="PF00701">
    <property type="entry name" value="DHDPS"/>
    <property type="match status" value="1"/>
</dbReference>
<dbReference type="PRINTS" id="PR00146">
    <property type="entry name" value="DHPICSNTHASE"/>
</dbReference>
<dbReference type="EMBL" id="JAUOPU010000002">
    <property type="protein sequence ID" value="MDO6541564.1"/>
    <property type="molecule type" value="Genomic_DNA"/>
</dbReference>
<proteinExistence type="inferred from homology"/>
<evidence type="ECO:0000313" key="5">
    <source>
        <dbReference type="EMBL" id="MDO6541564.1"/>
    </source>
</evidence>
<dbReference type="EC" id="4.1.3.3" evidence="5"/>
<evidence type="ECO:0000313" key="6">
    <source>
        <dbReference type="Proteomes" id="UP001170624"/>
    </source>
</evidence>
<dbReference type="EC" id="4.2.1.41" evidence="5"/>
<dbReference type="GO" id="GO:0008840">
    <property type="term" value="F:4-hydroxy-tetrahydrodipicolinate synthase activity"/>
    <property type="evidence" value="ECO:0007669"/>
    <property type="project" value="UniProtKB-EC"/>
</dbReference>
<organism evidence="5 6">
    <name type="scientific">Photobacterium sanguinicancri</name>
    <dbReference type="NCBI Taxonomy" id="875932"/>
    <lineage>
        <taxon>Bacteria</taxon>
        <taxon>Pseudomonadati</taxon>
        <taxon>Pseudomonadota</taxon>
        <taxon>Gammaproteobacteria</taxon>
        <taxon>Vibrionales</taxon>
        <taxon>Vibrionaceae</taxon>
        <taxon>Photobacterium</taxon>
    </lineage>
</organism>
<dbReference type="Proteomes" id="UP001170624">
    <property type="component" value="Unassembled WGS sequence"/>
</dbReference>
<dbReference type="PANTHER" id="PTHR12128">
    <property type="entry name" value="DIHYDRODIPICOLINATE SYNTHASE"/>
    <property type="match status" value="1"/>
</dbReference>
<dbReference type="RefSeq" id="WP_303498324.1">
    <property type="nucleotide sequence ID" value="NZ_JAUOPU010000002.1"/>
</dbReference>
<dbReference type="PANTHER" id="PTHR12128:SF66">
    <property type="entry name" value="4-HYDROXY-2-OXOGLUTARATE ALDOLASE, MITOCHONDRIAL"/>
    <property type="match status" value="1"/>
</dbReference>
<gene>
    <name evidence="5" type="ORF">Q4568_03415</name>
</gene>
<dbReference type="GO" id="GO:0047448">
    <property type="term" value="F:5-dehydro-4-deoxyglucarate dehydratase activity"/>
    <property type="evidence" value="ECO:0007669"/>
    <property type="project" value="UniProtKB-EC"/>
</dbReference>
<evidence type="ECO:0000256" key="2">
    <source>
        <dbReference type="ARBA" id="ARBA00023239"/>
    </source>
</evidence>
<name>A0AAW7Y430_9GAMM</name>
<dbReference type="InterPro" id="IPR002220">
    <property type="entry name" value="DapA-like"/>
</dbReference>
<protein>
    <submittedName>
        <fullName evidence="5">Dihydrodipicolinate synthase family protein</fullName>
        <ecNumber evidence="5">4.1.3.3</ecNumber>
        <ecNumber evidence="5">4.2.1.41</ecNumber>
        <ecNumber evidence="5">4.3.3.7</ecNumber>
    </submittedName>
</protein>
<dbReference type="SUPFAM" id="SSF51569">
    <property type="entry name" value="Aldolase"/>
    <property type="match status" value="1"/>
</dbReference>
<dbReference type="GO" id="GO:0008747">
    <property type="term" value="F:N-acetylneuraminate lyase activity"/>
    <property type="evidence" value="ECO:0007669"/>
    <property type="project" value="UniProtKB-EC"/>
</dbReference>
<sequence>MNTSQTDTLLAPCSAQKSRLKPTDIFGVNPIVAMPFADNGAVDIESFKQLVKHLIQTGCHGLTLFGIASEFYKLNQDEKRTLARWFQAITSESQVFSCVSITEHATELAVQQAKEYQQQGFDSLMLLPPFFLNPSNEHIIYHIQSVLSAVDIPVLIQYAPTETGIPITPQDMKAITDNHPNAVFKIECNPPVEYAQQLLTLLPDAVIMNGYAGLYMLDMLEVGGKGVMPGCSFTEIYNAIYQLWLDGEKQQAQALHTLLFRYISKWMSHCEYIIAVEKEILVRRGIITTNYCRKPAYPLSELDHQDIETFLNEFAFILDQYDEE</sequence>
<comment type="caution">
    <text evidence="5">The sequence shown here is derived from an EMBL/GenBank/DDBJ whole genome shotgun (WGS) entry which is preliminary data.</text>
</comment>
<dbReference type="CDD" id="cd00408">
    <property type="entry name" value="DHDPS-like"/>
    <property type="match status" value="1"/>
</dbReference>
<dbReference type="EC" id="4.3.3.7" evidence="5"/>
<dbReference type="SMART" id="SM01130">
    <property type="entry name" value="DHDPS"/>
    <property type="match status" value="1"/>
</dbReference>
<dbReference type="PIRSF" id="PIRSF001365">
    <property type="entry name" value="DHDPS"/>
    <property type="match status" value="1"/>
</dbReference>
<dbReference type="GO" id="GO:0005829">
    <property type="term" value="C:cytosol"/>
    <property type="evidence" value="ECO:0007669"/>
    <property type="project" value="TreeGrafter"/>
</dbReference>
<dbReference type="AlphaFoldDB" id="A0AAW7Y430"/>
<reference evidence="5" key="1">
    <citation type="submission" date="2023-07" db="EMBL/GenBank/DDBJ databases">
        <title>Genome content predicts the carbon catabolic preferences of heterotrophic bacteria.</title>
        <authorList>
            <person name="Gralka M."/>
        </authorList>
    </citation>
    <scope>NUCLEOTIDE SEQUENCE</scope>
    <source>
        <strain evidence="5">G2M05</strain>
    </source>
</reference>
<comment type="similarity">
    <text evidence="1 3">Belongs to the DapA family.</text>
</comment>
<evidence type="ECO:0000256" key="1">
    <source>
        <dbReference type="ARBA" id="ARBA00007592"/>
    </source>
</evidence>
<evidence type="ECO:0000256" key="3">
    <source>
        <dbReference type="PIRNR" id="PIRNR001365"/>
    </source>
</evidence>
<keyword evidence="2 3" id="KW-0456">Lyase</keyword>
<dbReference type="Gene3D" id="3.20.20.70">
    <property type="entry name" value="Aldolase class I"/>
    <property type="match status" value="1"/>
</dbReference>
<dbReference type="InterPro" id="IPR013785">
    <property type="entry name" value="Aldolase_TIM"/>
</dbReference>
<evidence type="ECO:0000256" key="4">
    <source>
        <dbReference type="PIRSR" id="PIRSR001365-2"/>
    </source>
</evidence>